<feature type="signal peptide" evidence="8">
    <location>
        <begin position="1"/>
        <end position="22"/>
    </location>
</feature>
<dbReference type="Pfam" id="PF01343">
    <property type="entry name" value="Peptidase_S49"/>
    <property type="match status" value="2"/>
</dbReference>
<comment type="subcellular location">
    <subcellularLocation>
        <location evidence="1">Membrane</location>
    </subcellularLocation>
</comment>
<dbReference type="PANTHER" id="PTHR33209">
    <property type="entry name" value="PROTEASE 4"/>
    <property type="match status" value="1"/>
</dbReference>
<evidence type="ECO:0000313" key="10">
    <source>
        <dbReference type="EMBL" id="APZ93824.1"/>
    </source>
</evidence>
<evidence type="ECO:0000313" key="11">
    <source>
        <dbReference type="Proteomes" id="UP000187735"/>
    </source>
</evidence>
<dbReference type="GO" id="GO:0006465">
    <property type="term" value="P:signal peptide processing"/>
    <property type="evidence" value="ECO:0007669"/>
    <property type="project" value="InterPro"/>
</dbReference>
<keyword evidence="4 10" id="KW-0378">Hydrolase</keyword>
<dbReference type="PRINTS" id="PR00127">
    <property type="entry name" value="CLPPROTEASEP"/>
</dbReference>
<keyword evidence="3 10" id="KW-0645">Protease</keyword>
<dbReference type="RefSeq" id="WP_077025225.1">
    <property type="nucleotide sequence ID" value="NZ_CP017641.1"/>
</dbReference>
<keyword evidence="8" id="KW-0732">Signal</keyword>
<evidence type="ECO:0000256" key="2">
    <source>
        <dbReference type="ARBA" id="ARBA00008683"/>
    </source>
</evidence>
<evidence type="ECO:0000256" key="8">
    <source>
        <dbReference type="SAM" id="SignalP"/>
    </source>
</evidence>
<keyword evidence="5" id="KW-0720">Serine protease</keyword>
<comment type="similarity">
    <text evidence="2">Belongs to the peptidase S49 family.</text>
</comment>
<dbReference type="PANTHER" id="PTHR33209:SF1">
    <property type="entry name" value="PEPTIDASE S49 DOMAIN-CONTAINING PROTEIN"/>
    <property type="match status" value="1"/>
</dbReference>
<dbReference type="InterPro" id="IPR047272">
    <property type="entry name" value="S49_SppA_C"/>
</dbReference>
<dbReference type="InterPro" id="IPR047217">
    <property type="entry name" value="S49_SppA_67K_type_N"/>
</dbReference>
<dbReference type="InterPro" id="IPR002142">
    <property type="entry name" value="Peptidase_S49"/>
</dbReference>
<dbReference type="SUPFAM" id="SSF52096">
    <property type="entry name" value="ClpP/crotonase"/>
    <property type="match status" value="2"/>
</dbReference>
<keyword evidence="11" id="KW-1185">Reference proteome</keyword>
<dbReference type="Proteomes" id="UP000187735">
    <property type="component" value="Chromosome"/>
</dbReference>
<dbReference type="Gene3D" id="6.20.330.10">
    <property type="match status" value="1"/>
</dbReference>
<evidence type="ECO:0000256" key="4">
    <source>
        <dbReference type="ARBA" id="ARBA00022801"/>
    </source>
</evidence>
<organism evidence="10 11">
    <name type="scientific">Fuerstiella marisgermanici</name>
    <dbReference type="NCBI Taxonomy" id="1891926"/>
    <lineage>
        <taxon>Bacteria</taxon>
        <taxon>Pseudomonadati</taxon>
        <taxon>Planctomycetota</taxon>
        <taxon>Planctomycetia</taxon>
        <taxon>Planctomycetales</taxon>
        <taxon>Planctomycetaceae</taxon>
        <taxon>Fuerstiella</taxon>
    </lineage>
</organism>
<dbReference type="EMBL" id="CP017641">
    <property type="protein sequence ID" value="APZ93824.1"/>
    <property type="molecule type" value="Genomic_DNA"/>
</dbReference>
<evidence type="ECO:0000259" key="9">
    <source>
        <dbReference type="Pfam" id="PF01343"/>
    </source>
</evidence>
<feature type="active site" description="Nucleophile" evidence="7">
    <location>
        <position position="402"/>
    </location>
</feature>
<evidence type="ECO:0000256" key="7">
    <source>
        <dbReference type="PIRSR" id="PIRSR001217-1"/>
    </source>
</evidence>
<feature type="chain" id="PRO_5012614080" evidence="8">
    <location>
        <begin position="23"/>
        <end position="627"/>
    </location>
</feature>
<dbReference type="InterPro" id="IPR029045">
    <property type="entry name" value="ClpP/crotonase-like_dom_sf"/>
</dbReference>
<evidence type="ECO:0000256" key="5">
    <source>
        <dbReference type="ARBA" id="ARBA00022825"/>
    </source>
</evidence>
<name>A0A1P8WIE5_9PLAN</name>
<dbReference type="Gene3D" id="3.90.226.10">
    <property type="entry name" value="2-enoyl-CoA Hydratase, Chain A, domain 1"/>
    <property type="match status" value="3"/>
</dbReference>
<reference evidence="10 11" key="1">
    <citation type="journal article" date="2016" name="Front. Microbiol.">
        <title>Fuerstia marisgermanicae gen. nov., sp. nov., an Unusual Member of the Phylum Planctomycetes from the German Wadden Sea.</title>
        <authorList>
            <person name="Kohn T."/>
            <person name="Heuer A."/>
            <person name="Jogler M."/>
            <person name="Vollmers J."/>
            <person name="Boedeker C."/>
            <person name="Bunk B."/>
            <person name="Rast P."/>
            <person name="Borchert D."/>
            <person name="Glockner I."/>
            <person name="Freese H.M."/>
            <person name="Klenk H.P."/>
            <person name="Overmann J."/>
            <person name="Kaster A.K."/>
            <person name="Rohde M."/>
            <person name="Wiegand S."/>
            <person name="Jogler C."/>
        </authorList>
    </citation>
    <scope>NUCLEOTIDE SEQUENCE [LARGE SCALE GENOMIC DNA]</scope>
    <source>
        <strain evidence="10 11">NH11</strain>
    </source>
</reference>
<dbReference type="KEGG" id="fmr:Fuma_03442"/>
<evidence type="ECO:0000256" key="6">
    <source>
        <dbReference type="ARBA" id="ARBA00023136"/>
    </source>
</evidence>
<evidence type="ECO:0000256" key="3">
    <source>
        <dbReference type="ARBA" id="ARBA00022670"/>
    </source>
</evidence>
<feature type="domain" description="Peptidase S49" evidence="9">
    <location>
        <begin position="386"/>
        <end position="537"/>
    </location>
</feature>
<dbReference type="CDD" id="cd07023">
    <property type="entry name" value="S49_Sppa_N_C"/>
    <property type="match status" value="1"/>
</dbReference>
<feature type="domain" description="Peptidase S49" evidence="9">
    <location>
        <begin position="122"/>
        <end position="267"/>
    </location>
</feature>
<dbReference type="STRING" id="1891926.Fuma_03442"/>
<keyword evidence="6" id="KW-0472">Membrane</keyword>
<evidence type="ECO:0000256" key="1">
    <source>
        <dbReference type="ARBA" id="ARBA00004370"/>
    </source>
</evidence>
<dbReference type="NCBIfam" id="TIGR00706">
    <property type="entry name" value="SppA_dom"/>
    <property type="match status" value="1"/>
</dbReference>
<dbReference type="InterPro" id="IPR001907">
    <property type="entry name" value="ClpP"/>
</dbReference>
<dbReference type="GO" id="GO:0004252">
    <property type="term" value="F:serine-type endopeptidase activity"/>
    <property type="evidence" value="ECO:0007669"/>
    <property type="project" value="InterPro"/>
</dbReference>
<feature type="active site" description="Proton donor/acceptor" evidence="7">
    <location>
        <position position="187"/>
    </location>
</feature>
<dbReference type="CDD" id="cd07018">
    <property type="entry name" value="S49_SppA_67K_type"/>
    <property type="match status" value="1"/>
</dbReference>
<dbReference type="InterPro" id="IPR004635">
    <property type="entry name" value="Pept_S49_SppA"/>
</dbReference>
<dbReference type="GO" id="GO:0004176">
    <property type="term" value="F:ATP-dependent peptidase activity"/>
    <property type="evidence" value="ECO:0007669"/>
    <property type="project" value="InterPro"/>
</dbReference>
<dbReference type="InterPro" id="IPR004634">
    <property type="entry name" value="Pept_S49_pIV"/>
</dbReference>
<dbReference type="EC" id="3.4.21.-" evidence="10"/>
<protein>
    <submittedName>
        <fullName evidence="10">Protease 4</fullName>
        <ecNumber evidence="10">3.4.21.-</ecNumber>
    </submittedName>
</protein>
<proteinExistence type="inferred from homology"/>
<dbReference type="GO" id="GO:0016020">
    <property type="term" value="C:membrane"/>
    <property type="evidence" value="ECO:0007669"/>
    <property type="project" value="UniProtKB-SubCell"/>
</dbReference>
<dbReference type="OrthoDB" id="9764363at2"/>
<sequence length="627" mass="67167" precursor="true">MKPTLFLTATAAFLLNFAALSADETATKDAPEKDKPAAAKKTGKAVIPVFRLTGISEKPVAEDMPFSFGGSTPESLHSLLTRLEKVASDDKVPAMVLELSNAGLGRAQLEEVVRAIKKIEAADKKVHVHTDIFTTGQLALLGNASELSMVPTGYMFITGMYGEQIFLRGMLDKIGVVPDYFTCGDYKSAGEMFMRTSPSENAAAMSKWLYDGLYDNMVETIAEGRGVSVKTATEWIDEGVFTAERAVKKGIIDVVEHHQGFEDRLKKLYGDDLKFDRRYGKKSGSQIDLSSPFGVMNFYAELLAPSTPRKSTKPGVGIVYLEGAIMPGSSGGNPFLADSAAFADTIRKALDEAAEDDAIKAVVFRINSPGGSAVASEVILNATKRVAAKKPFVVSMGDVAASGGYYVACGTDTILAEESTITGSIGVVVGKFATTAMWDKLGISFTPIERGKNAGMLSSAAVFSDSERAAMRSYMDEVYEVFKGHVTGARGDRLKKPIDDLAGGRVYTGQQALELGLVDRIGGLHDAVVLAAEKADLKPGYDTRIVPRPKNFMEMLMSDLAGPKDDGKHLSLGQTEATVPPVLQVALPLLQNIDPSRVTAIKQALLQLTILQHEKASLTMPILSLGK</sequence>
<dbReference type="AlphaFoldDB" id="A0A1P8WIE5"/>
<accession>A0A1P8WIE5</accession>
<gene>
    <name evidence="10" type="primary">sppA_1</name>
    <name evidence="10" type="ORF">Fuma_03442</name>
</gene>
<dbReference type="PIRSF" id="PIRSF001217">
    <property type="entry name" value="Protease_4_SppA"/>
    <property type="match status" value="1"/>
</dbReference>